<keyword evidence="3" id="KW-0804">Transcription</keyword>
<protein>
    <submittedName>
        <fullName evidence="6">NAC transcription factor</fullName>
    </submittedName>
</protein>
<evidence type="ECO:0000256" key="3">
    <source>
        <dbReference type="ARBA" id="ARBA00023163"/>
    </source>
</evidence>
<dbReference type="Gene3D" id="2.170.150.80">
    <property type="entry name" value="NAC domain"/>
    <property type="match status" value="1"/>
</dbReference>
<proteinExistence type="predicted"/>
<dbReference type="PROSITE" id="PS51005">
    <property type="entry name" value="NAC"/>
    <property type="match status" value="1"/>
</dbReference>
<dbReference type="GO" id="GO:0006355">
    <property type="term" value="P:regulation of DNA-templated transcription"/>
    <property type="evidence" value="ECO:0007669"/>
    <property type="project" value="InterPro"/>
</dbReference>
<keyword evidence="4" id="KW-0539">Nucleus</keyword>
<keyword evidence="1" id="KW-0805">Transcription regulation</keyword>
<evidence type="ECO:0000259" key="5">
    <source>
        <dbReference type="PROSITE" id="PS51005"/>
    </source>
</evidence>
<dbReference type="Pfam" id="PF02365">
    <property type="entry name" value="NAM"/>
    <property type="match status" value="1"/>
</dbReference>
<evidence type="ECO:0000313" key="6">
    <source>
        <dbReference type="EMBL" id="WOL14256.1"/>
    </source>
</evidence>
<dbReference type="GO" id="GO:0003677">
    <property type="term" value="F:DNA binding"/>
    <property type="evidence" value="ECO:0007669"/>
    <property type="project" value="UniProtKB-KW"/>
</dbReference>
<dbReference type="InterPro" id="IPR036093">
    <property type="entry name" value="NAC_dom_sf"/>
</dbReference>
<accession>A0AAQ3QIU2</accession>
<gene>
    <name evidence="6" type="ORF">Cni_G23036</name>
</gene>
<dbReference type="EMBL" id="CP136896">
    <property type="protein sequence ID" value="WOL14256.1"/>
    <property type="molecule type" value="Genomic_DNA"/>
</dbReference>
<evidence type="ECO:0000256" key="2">
    <source>
        <dbReference type="ARBA" id="ARBA00023125"/>
    </source>
</evidence>
<sequence>MEDADDTVPVGYVFSPSDELIVTYFLARKVAGRLPRCCPIREADVYSTEPWNLLGRDCSEAYFFSTRKRKSAAGSRVDRKAGSGSWTLYSKEELVISVVCGAEMVVGRKSCLSFNDGRRKNSGWTMHEYELYCGSDEFQEQVVCHVKVSSRDPLKRKRGGFAETTQPPASPLLRVEIASKRARVDQEPSFPLNGGSAKDALTKNTAVASPEDITWATATDELFSWMVLPEKKGFWSLEELKSFLMLDM</sequence>
<name>A0AAQ3QIU2_9LILI</name>
<keyword evidence="7" id="KW-1185">Reference proteome</keyword>
<feature type="domain" description="NAC" evidence="5">
    <location>
        <begin position="8"/>
        <end position="149"/>
    </location>
</feature>
<evidence type="ECO:0000313" key="7">
    <source>
        <dbReference type="Proteomes" id="UP001327560"/>
    </source>
</evidence>
<evidence type="ECO:0000256" key="1">
    <source>
        <dbReference type="ARBA" id="ARBA00023015"/>
    </source>
</evidence>
<dbReference type="AlphaFoldDB" id="A0AAQ3QIU2"/>
<dbReference type="GO" id="GO:0048731">
    <property type="term" value="P:system development"/>
    <property type="evidence" value="ECO:0007669"/>
    <property type="project" value="TreeGrafter"/>
</dbReference>
<dbReference type="Proteomes" id="UP001327560">
    <property type="component" value="Chromosome 7"/>
</dbReference>
<dbReference type="PANTHER" id="PTHR31719">
    <property type="entry name" value="NAC TRANSCRIPTION FACTOR 56"/>
    <property type="match status" value="1"/>
</dbReference>
<reference evidence="6 7" key="1">
    <citation type="submission" date="2023-10" db="EMBL/GenBank/DDBJ databases">
        <title>Chromosome-scale genome assembly provides insights into flower coloration mechanisms of Canna indica.</title>
        <authorList>
            <person name="Li C."/>
        </authorList>
    </citation>
    <scope>NUCLEOTIDE SEQUENCE [LARGE SCALE GENOMIC DNA]</scope>
    <source>
        <tissue evidence="6">Flower</tissue>
    </source>
</reference>
<organism evidence="6 7">
    <name type="scientific">Canna indica</name>
    <name type="common">Indian-shot</name>
    <dbReference type="NCBI Taxonomy" id="4628"/>
    <lineage>
        <taxon>Eukaryota</taxon>
        <taxon>Viridiplantae</taxon>
        <taxon>Streptophyta</taxon>
        <taxon>Embryophyta</taxon>
        <taxon>Tracheophyta</taxon>
        <taxon>Spermatophyta</taxon>
        <taxon>Magnoliopsida</taxon>
        <taxon>Liliopsida</taxon>
        <taxon>Zingiberales</taxon>
        <taxon>Cannaceae</taxon>
        <taxon>Canna</taxon>
    </lineage>
</organism>
<evidence type="ECO:0000256" key="4">
    <source>
        <dbReference type="ARBA" id="ARBA00023242"/>
    </source>
</evidence>
<dbReference type="SUPFAM" id="SSF101941">
    <property type="entry name" value="NAC domain"/>
    <property type="match status" value="1"/>
</dbReference>
<keyword evidence="2" id="KW-0238">DNA-binding</keyword>
<dbReference type="PANTHER" id="PTHR31719:SF134">
    <property type="entry name" value="NAC DOMAIN-CONTAINING PROTEIN 104"/>
    <property type="match status" value="1"/>
</dbReference>
<dbReference type="InterPro" id="IPR003441">
    <property type="entry name" value="NAC-dom"/>
</dbReference>